<dbReference type="InterPro" id="IPR013761">
    <property type="entry name" value="SAM/pointed_sf"/>
</dbReference>
<proteinExistence type="predicted"/>
<dbReference type="PANTHER" id="PTHR12247:SF62">
    <property type="entry name" value="SCM-LIKE WITH FOUR MBT DOMAINS PROTEIN 2"/>
    <property type="match status" value="1"/>
</dbReference>
<dbReference type="Proteomes" id="UP000695022">
    <property type="component" value="Unplaced"/>
</dbReference>
<evidence type="ECO:0000313" key="1">
    <source>
        <dbReference type="Proteomes" id="UP000695022"/>
    </source>
</evidence>
<dbReference type="PANTHER" id="PTHR12247">
    <property type="entry name" value="POLYCOMB GROUP PROTEIN"/>
    <property type="match status" value="1"/>
</dbReference>
<keyword evidence="1" id="KW-1185">Reference proteome</keyword>
<accession>A0ABM1EUB5</accession>
<gene>
    <name evidence="2" type="primary">LOC106815794</name>
</gene>
<dbReference type="Gene3D" id="1.10.150.50">
    <property type="entry name" value="Transcription Factor, Ets-1"/>
    <property type="match status" value="1"/>
</dbReference>
<protein>
    <submittedName>
        <fullName evidence="2">Scm-like with four MBT domains protein 2</fullName>
    </submittedName>
</protein>
<dbReference type="GeneID" id="106815794"/>
<name>A0ABM1EUB5_PRICU</name>
<organism evidence="1 2">
    <name type="scientific">Priapulus caudatus</name>
    <name type="common">Priapulid worm</name>
    <dbReference type="NCBI Taxonomy" id="37621"/>
    <lineage>
        <taxon>Eukaryota</taxon>
        <taxon>Metazoa</taxon>
        <taxon>Ecdysozoa</taxon>
        <taxon>Scalidophora</taxon>
        <taxon>Priapulida</taxon>
        <taxon>Priapulimorpha</taxon>
        <taxon>Priapulimorphida</taxon>
        <taxon>Priapulidae</taxon>
        <taxon>Priapulus</taxon>
    </lineage>
</organism>
<reference evidence="2" key="1">
    <citation type="submission" date="2025-08" db="UniProtKB">
        <authorList>
            <consortium name="RefSeq"/>
        </authorList>
    </citation>
    <scope>IDENTIFICATION</scope>
</reference>
<evidence type="ECO:0000313" key="2">
    <source>
        <dbReference type="RefSeq" id="XP_014675786.1"/>
    </source>
</evidence>
<sequence length="76" mass="8632">MIRLVLGCSYGAQAPLQQRRRRQQESHLVLETNPLEWSVDDVARFIANTECAHMSRILGEQEIDGQALMLLNLPTV</sequence>
<dbReference type="RefSeq" id="XP_014675786.1">
    <property type="nucleotide sequence ID" value="XM_014820300.1"/>
</dbReference>
<dbReference type="SUPFAM" id="SSF47769">
    <property type="entry name" value="SAM/Pointed domain"/>
    <property type="match status" value="1"/>
</dbReference>
<dbReference type="InterPro" id="IPR050548">
    <property type="entry name" value="PcG_chromatin_remod_factors"/>
</dbReference>